<dbReference type="PROSITE" id="PS50931">
    <property type="entry name" value="HTH_LYSR"/>
    <property type="match status" value="1"/>
</dbReference>
<dbReference type="InterPro" id="IPR036388">
    <property type="entry name" value="WH-like_DNA-bd_sf"/>
</dbReference>
<dbReference type="InterPro" id="IPR005119">
    <property type="entry name" value="LysR_subst-bd"/>
</dbReference>
<dbReference type="Proteomes" id="UP000255297">
    <property type="component" value="Unassembled WGS sequence"/>
</dbReference>
<evidence type="ECO:0000256" key="3">
    <source>
        <dbReference type="ARBA" id="ARBA00023125"/>
    </source>
</evidence>
<evidence type="ECO:0000259" key="5">
    <source>
        <dbReference type="PROSITE" id="PS50931"/>
    </source>
</evidence>
<organism evidence="6 7">
    <name type="scientific">Legionella wadsworthii</name>
    <dbReference type="NCBI Taxonomy" id="28088"/>
    <lineage>
        <taxon>Bacteria</taxon>
        <taxon>Pseudomonadati</taxon>
        <taxon>Pseudomonadota</taxon>
        <taxon>Gammaproteobacteria</taxon>
        <taxon>Legionellales</taxon>
        <taxon>Legionellaceae</taxon>
        <taxon>Legionella</taxon>
    </lineage>
</organism>
<reference evidence="6 7" key="1">
    <citation type="submission" date="2018-06" db="EMBL/GenBank/DDBJ databases">
        <authorList>
            <consortium name="Pathogen Informatics"/>
            <person name="Doyle S."/>
        </authorList>
    </citation>
    <scope>NUCLEOTIDE SEQUENCE [LARGE SCALE GENOMIC DNA]</scope>
    <source>
        <strain evidence="6 7">NCTC11532</strain>
    </source>
</reference>
<protein>
    <submittedName>
        <fullName evidence="6">LysR family transcriptional regulator</fullName>
    </submittedName>
</protein>
<dbReference type="PANTHER" id="PTHR30126">
    <property type="entry name" value="HTH-TYPE TRANSCRIPTIONAL REGULATOR"/>
    <property type="match status" value="1"/>
</dbReference>
<keyword evidence="3" id="KW-0238">DNA-binding</keyword>
<dbReference type="GO" id="GO:0000976">
    <property type="term" value="F:transcription cis-regulatory region binding"/>
    <property type="evidence" value="ECO:0007669"/>
    <property type="project" value="TreeGrafter"/>
</dbReference>
<dbReference type="InterPro" id="IPR000847">
    <property type="entry name" value="LysR_HTH_N"/>
</dbReference>
<comment type="similarity">
    <text evidence="1">Belongs to the LysR transcriptional regulatory family.</text>
</comment>
<dbReference type="Pfam" id="PF00126">
    <property type="entry name" value="HTH_1"/>
    <property type="match status" value="1"/>
</dbReference>
<keyword evidence="2" id="KW-0805">Transcription regulation</keyword>
<dbReference type="Gene3D" id="1.10.10.10">
    <property type="entry name" value="Winged helix-like DNA-binding domain superfamily/Winged helix DNA-binding domain"/>
    <property type="match status" value="1"/>
</dbReference>
<name>A0A378LUK7_9GAMM</name>
<dbReference type="RefSeq" id="WP_031565403.1">
    <property type="nucleotide sequence ID" value="NZ_CAAAIS010000003.1"/>
</dbReference>
<dbReference type="PANTHER" id="PTHR30126:SF40">
    <property type="entry name" value="HTH-TYPE TRANSCRIPTIONAL REGULATOR GLTR"/>
    <property type="match status" value="1"/>
</dbReference>
<dbReference type="SUPFAM" id="SSF46785">
    <property type="entry name" value="Winged helix' DNA-binding domain"/>
    <property type="match status" value="1"/>
</dbReference>
<dbReference type="CDD" id="cd05466">
    <property type="entry name" value="PBP2_LTTR_substrate"/>
    <property type="match status" value="1"/>
</dbReference>
<dbReference type="Pfam" id="PF03466">
    <property type="entry name" value="LysR_substrate"/>
    <property type="match status" value="1"/>
</dbReference>
<dbReference type="PRINTS" id="PR00039">
    <property type="entry name" value="HTHLYSR"/>
</dbReference>
<keyword evidence="7" id="KW-1185">Reference proteome</keyword>
<evidence type="ECO:0000256" key="4">
    <source>
        <dbReference type="ARBA" id="ARBA00023163"/>
    </source>
</evidence>
<gene>
    <name evidence="6" type="primary">oxyR_1</name>
    <name evidence="6" type="ORF">NCTC11532_01705</name>
</gene>
<evidence type="ECO:0000313" key="7">
    <source>
        <dbReference type="Proteomes" id="UP000255297"/>
    </source>
</evidence>
<evidence type="ECO:0000313" key="6">
    <source>
        <dbReference type="EMBL" id="STY29518.1"/>
    </source>
</evidence>
<feature type="domain" description="HTH lysR-type" evidence="5">
    <location>
        <begin position="1"/>
        <end position="59"/>
    </location>
</feature>
<proteinExistence type="inferred from homology"/>
<dbReference type="SUPFAM" id="SSF53850">
    <property type="entry name" value="Periplasmic binding protein-like II"/>
    <property type="match status" value="1"/>
</dbReference>
<dbReference type="STRING" id="1122170.GCA_000701265_00782"/>
<accession>A0A378LUK7</accession>
<keyword evidence="4" id="KW-0804">Transcription</keyword>
<dbReference type="Gene3D" id="3.40.190.290">
    <property type="match status" value="1"/>
</dbReference>
<evidence type="ECO:0000256" key="2">
    <source>
        <dbReference type="ARBA" id="ARBA00023015"/>
    </source>
</evidence>
<sequence>MKFYTNLESFIFAYETGSFAEAAKKLNITQAAVSIQIKNLEIYLGEILFKRNAKSILPTQAAKKLFTLISEPFDKIRGVVENFSKYTNSMSGEIFISCINEFAQNILMKSIGVCLEHEIKLKVNYIPKDFDIIHALQNNTIDFGIISIKFENPNFKFIKLFDDELMFVGTERWEKYIDNTSASAFYQSLKSLRWVAYEDAMPFLKRYFELALDTSPNFIEPSLTFTDLNGMVRAAVNGYGVACLPKSYILPYLENKSLVQLHCPQTPPRYVVYLIYRTKSMLHKRMNFFKDLIAQSVTA</sequence>
<dbReference type="GO" id="GO:0003700">
    <property type="term" value="F:DNA-binding transcription factor activity"/>
    <property type="evidence" value="ECO:0007669"/>
    <property type="project" value="InterPro"/>
</dbReference>
<evidence type="ECO:0000256" key="1">
    <source>
        <dbReference type="ARBA" id="ARBA00009437"/>
    </source>
</evidence>
<dbReference type="AlphaFoldDB" id="A0A378LUK7"/>
<dbReference type="InterPro" id="IPR036390">
    <property type="entry name" value="WH_DNA-bd_sf"/>
</dbReference>
<dbReference type="EMBL" id="UGPB01000001">
    <property type="protein sequence ID" value="STY29518.1"/>
    <property type="molecule type" value="Genomic_DNA"/>
</dbReference>
<dbReference type="OrthoDB" id="8557381at2"/>